<name>A0A8S5RE73_9VIRU</name>
<dbReference type="EMBL" id="BK059096">
    <property type="protein sequence ID" value="DAE29663.1"/>
    <property type="molecule type" value="Genomic_DNA"/>
</dbReference>
<evidence type="ECO:0000313" key="1">
    <source>
        <dbReference type="EMBL" id="DAE29663.1"/>
    </source>
</evidence>
<protein>
    <submittedName>
        <fullName evidence="1">Virion assembly protein</fullName>
    </submittedName>
</protein>
<reference evidence="1" key="1">
    <citation type="journal article" date="2021" name="Proc. Natl. Acad. Sci. U.S.A.">
        <title>A Catalog of Tens of Thousands of Viruses from Human Metagenomes Reveals Hidden Associations with Chronic Diseases.</title>
        <authorList>
            <person name="Tisza M.J."/>
            <person name="Buck C.B."/>
        </authorList>
    </citation>
    <scope>NUCLEOTIDE SEQUENCE</scope>
    <source>
        <strain evidence="1">Ctqq75</strain>
    </source>
</reference>
<proteinExistence type="predicted"/>
<accession>A0A8S5RE73</accession>
<organism evidence="1">
    <name type="scientific">virus sp. ctqq75</name>
    <dbReference type="NCBI Taxonomy" id="2827999"/>
    <lineage>
        <taxon>Viruses</taxon>
    </lineage>
</organism>
<sequence>MCNKPKIKNTPATVAATPVAAPETTTVADVDTATESKKKKTGKQSLTIGISNTRGTGLNI</sequence>